<keyword evidence="2" id="KW-0472">Membrane</keyword>
<dbReference type="Pfam" id="PF13692">
    <property type="entry name" value="Glyco_trans_1_4"/>
    <property type="match status" value="1"/>
</dbReference>
<dbReference type="AlphaFoldDB" id="A0A383WC78"/>
<gene>
    <name evidence="3" type="ORF">BQ4739_LOCUS15151</name>
</gene>
<dbReference type="EMBL" id="FNXT01001221">
    <property type="protein sequence ID" value="SZX74833.1"/>
    <property type="molecule type" value="Genomic_DNA"/>
</dbReference>
<feature type="region of interest" description="Disordered" evidence="1">
    <location>
        <begin position="252"/>
        <end position="286"/>
    </location>
</feature>
<evidence type="ECO:0000313" key="3">
    <source>
        <dbReference type="EMBL" id="SZX74833.1"/>
    </source>
</evidence>
<feature type="compositionally biased region" description="Low complexity" evidence="1">
    <location>
        <begin position="9"/>
        <end position="22"/>
    </location>
</feature>
<dbReference type="Proteomes" id="UP000256970">
    <property type="component" value="Unassembled WGS sequence"/>
</dbReference>
<keyword evidence="2" id="KW-0812">Transmembrane</keyword>
<feature type="compositionally biased region" description="Polar residues" evidence="1">
    <location>
        <begin position="547"/>
        <end position="563"/>
    </location>
</feature>
<feature type="compositionally biased region" description="Low complexity" evidence="1">
    <location>
        <begin position="255"/>
        <end position="268"/>
    </location>
</feature>
<evidence type="ECO:0000313" key="4">
    <source>
        <dbReference type="Proteomes" id="UP000256970"/>
    </source>
</evidence>
<dbReference type="STRING" id="3088.A0A383WC78"/>
<sequence>MLGNGAAIGNSRGSNGRLNGLSQRGSTGALNSMHAPKPCWHAAAAAVRLSGLKSSRRLVLGMCFFVLTGCLLSSLSVLRLGRIGSSSGSSSSSRGWRMQRDPTLKLMVASKLPGAQQAARMVELQQQHDTQVVGRIPVQKQQPVLLQQREGTAPVLRGAPSSSLQPSSRKRHTRPAVKQVGLQQQQQQQQVHGAAANSQIVPWQHELPLPQQLQEKLQQQQVTLVPPKGTTAAAAAEGAAASAFLQALQLTGDESQPQQPSMGQAAQPQPSPQPQQPALSAAAMASAAGTAHEGLDAVDTTSSYIMQRGVAPTRLKYPLWWHGPMWSGSGYGGEAVNYVLSLVRSGRLAPADVWAYHHGDNWNTGYVGSMPAEDRIELEYLQSLPVKYKAQRAAVVVCHSVPTNWQFPDPAWAAGAPCPPNPREFGWVYAVGRTMFETDRLPAAFVPRLNAMNEIWVPSEWQRESFAASGIAADKLRVVPEGVNTTWFDPAQHTPLPLEDKAQLVFGQPWADKQTQQPPSSSMTISSSNADLSSSSSSNVARELRSTAGSSHADGTSTRSSGSQLQASRPFVFISAFKWEMRKGWDVLLEAYLSEFTADDDVELYILTKAFGGSGSGFKQKMRSWAGDMHRRSGAGRDIVGSSKLSTANSSMALVQAAASGTFPALVPASAAVVAASPAAAVQGTKAAKGAGPARLLQGLHGQQQQQQQQQPLELGQVPADKAKQYAQHIAQQIRHFTQDKIKTAAPQQQRRTLLQDSQPEAAAAAAPRYPTLYVVDSHISDADFPRFYKAGDALVAPTRGEGWGRPQVEAMAMGLPVISTNWSGITAYLDERVGYPISVDRLVPVQGSGQAVGWFQGLRWAQPSVQHLRQLMRRVYTERQEAAAKGAAARARMLERYSPDAIADVLVKELKRIEARMP</sequence>
<dbReference type="PANTHER" id="PTHR46656">
    <property type="entry name" value="PUTATIVE-RELATED"/>
    <property type="match status" value="1"/>
</dbReference>
<protein>
    <recommendedName>
        <fullName evidence="5">Glycosyl transferase family 1 domain-containing protein</fullName>
    </recommendedName>
</protein>
<proteinExistence type="predicted"/>
<keyword evidence="4" id="KW-1185">Reference proteome</keyword>
<accession>A0A383WC78</accession>
<name>A0A383WC78_TETOB</name>
<feature type="region of interest" description="Disordered" evidence="1">
    <location>
        <begin position="511"/>
        <end position="563"/>
    </location>
</feature>
<evidence type="ECO:0000256" key="1">
    <source>
        <dbReference type="SAM" id="MobiDB-lite"/>
    </source>
</evidence>
<dbReference type="PANTHER" id="PTHR46656:SF3">
    <property type="entry name" value="PUTATIVE-RELATED"/>
    <property type="match status" value="1"/>
</dbReference>
<feature type="compositionally biased region" description="Low complexity" evidence="1">
    <location>
        <begin position="514"/>
        <end position="541"/>
    </location>
</feature>
<feature type="transmembrane region" description="Helical" evidence="2">
    <location>
        <begin position="58"/>
        <end position="78"/>
    </location>
</feature>
<feature type="region of interest" description="Disordered" evidence="1">
    <location>
        <begin position="150"/>
        <end position="196"/>
    </location>
</feature>
<keyword evidence="2" id="KW-1133">Transmembrane helix</keyword>
<evidence type="ECO:0008006" key="5">
    <source>
        <dbReference type="Google" id="ProtNLM"/>
    </source>
</evidence>
<dbReference type="SUPFAM" id="SSF53756">
    <property type="entry name" value="UDP-Glycosyltransferase/glycogen phosphorylase"/>
    <property type="match status" value="2"/>
</dbReference>
<feature type="region of interest" description="Disordered" evidence="1">
    <location>
        <begin position="1"/>
        <end position="28"/>
    </location>
</feature>
<reference evidence="3 4" key="1">
    <citation type="submission" date="2016-10" db="EMBL/GenBank/DDBJ databases">
        <authorList>
            <person name="Cai Z."/>
        </authorList>
    </citation>
    <scope>NUCLEOTIDE SEQUENCE [LARGE SCALE GENOMIC DNA]</scope>
</reference>
<dbReference type="Gene3D" id="3.40.50.2000">
    <property type="entry name" value="Glycogen Phosphorylase B"/>
    <property type="match status" value="1"/>
</dbReference>
<organism evidence="3 4">
    <name type="scientific">Tetradesmus obliquus</name>
    <name type="common">Green alga</name>
    <name type="synonym">Acutodesmus obliquus</name>
    <dbReference type="NCBI Taxonomy" id="3088"/>
    <lineage>
        <taxon>Eukaryota</taxon>
        <taxon>Viridiplantae</taxon>
        <taxon>Chlorophyta</taxon>
        <taxon>core chlorophytes</taxon>
        <taxon>Chlorophyceae</taxon>
        <taxon>CS clade</taxon>
        <taxon>Sphaeropleales</taxon>
        <taxon>Scenedesmaceae</taxon>
        <taxon>Tetradesmus</taxon>
    </lineage>
</organism>
<feature type="compositionally biased region" description="Low complexity" evidence="1">
    <location>
        <begin position="276"/>
        <end position="286"/>
    </location>
</feature>
<evidence type="ECO:0000256" key="2">
    <source>
        <dbReference type="SAM" id="Phobius"/>
    </source>
</evidence>